<reference evidence="8 9" key="1">
    <citation type="submission" date="2016-07" db="EMBL/GenBank/DDBJ databases">
        <title>Characterization of isolates of Eisenbergiella tayi derived from blood cultures, using whole genome sequencing.</title>
        <authorList>
            <person name="Burdz T."/>
            <person name="Wiebe D."/>
            <person name="Huynh C."/>
            <person name="Bernard K."/>
        </authorList>
    </citation>
    <scope>NUCLEOTIDE SEQUENCE [LARGE SCALE GENOMIC DNA]</scope>
    <source>
        <strain evidence="8 9">NML 120489</strain>
    </source>
</reference>
<feature type="domain" description="Glycosyl hydrolase family 32 C-terminal" evidence="7">
    <location>
        <begin position="597"/>
        <end position="700"/>
    </location>
</feature>
<dbReference type="PANTHER" id="PTHR43101">
    <property type="entry name" value="BETA-FRUCTOSIDASE"/>
    <property type="match status" value="1"/>
</dbReference>
<dbReference type="InterPro" id="IPR013148">
    <property type="entry name" value="Glyco_hydro_32_N"/>
</dbReference>
<dbReference type="PANTHER" id="PTHR43101:SF1">
    <property type="entry name" value="BETA-FRUCTOSIDASE"/>
    <property type="match status" value="1"/>
</dbReference>
<evidence type="ECO:0000256" key="5">
    <source>
        <dbReference type="RuleBase" id="RU362110"/>
    </source>
</evidence>
<dbReference type="InterPro" id="IPR023296">
    <property type="entry name" value="Glyco_hydro_beta-prop_sf"/>
</dbReference>
<dbReference type="InterPro" id="IPR001362">
    <property type="entry name" value="Glyco_hydro_32"/>
</dbReference>
<gene>
    <name evidence="8" type="primary">sacA_3</name>
    <name evidence="8" type="ORF">BEH84_02367</name>
</gene>
<name>A0A1E3ASW6_9FIRM</name>
<evidence type="ECO:0000313" key="8">
    <source>
        <dbReference type="EMBL" id="ODM11752.1"/>
    </source>
</evidence>
<dbReference type="InterPro" id="IPR013189">
    <property type="entry name" value="Glyco_hydro_32_C"/>
</dbReference>
<evidence type="ECO:0000313" key="9">
    <source>
        <dbReference type="Proteomes" id="UP000095003"/>
    </source>
</evidence>
<evidence type="ECO:0000256" key="3">
    <source>
        <dbReference type="ARBA" id="ARBA00022801"/>
    </source>
</evidence>
<dbReference type="SMART" id="SM00640">
    <property type="entry name" value="Glyco_32"/>
    <property type="match status" value="1"/>
</dbReference>
<evidence type="ECO:0000259" key="7">
    <source>
        <dbReference type="Pfam" id="PF08244"/>
    </source>
</evidence>
<evidence type="ECO:0000256" key="1">
    <source>
        <dbReference type="ARBA" id="ARBA00009902"/>
    </source>
</evidence>
<sequence length="705" mass="81081">MICLTFEREANDRIICHDRNELIRLELNEGTKFENRECICSEEAFQFDGYSTWFEGGMDSEKAADNFTLSFCLAPQEYSDQGDGIFSCFNEAERKGLYIKLMKHGKIEVGFGNGREIFFFSSINKHTEKNTWNMISVIFRKDAGWCDLYINGILSNRRQFPRHMRLDWPEGKLCLGKYMADSTYEEKKTGVFCGWMKGILVHDYCLSFAEAERLHAQYPCGQKVAALSINRAAWKNDIQRPAYHLIAPGKWMNEPHAPVYYKGNYHIFYQANVHAPIWNHIQWGHMISTDMVHWRDLPLALETEEGTLDPDGCWSGSALIDKNGLPRIYYTAGNNEKFPNQSVAMAVSDAEDIELTRWHKQDSPVQEQTEGWMGEFRDPFVWLEKDTYFMLVGTGDENNGGGNAILYSSGDGLDWTSHGFLLDYEYEKNEELGHVWELPVLLPLRDANGNIYCHILLLCACQIENAAVETYYFLGYWNSEEKSFHKFHEKAMLLDLGNGTFTGPSGFVTPDKRSVLFTIAQGKRKGEEEFYSGWAHNGGLPLELSIAEGKLRLKPIREIYALKKKKLLELADVSSGEANRQLALIKGNRLWMLLCTDCDEAGIVTCCEEQRIKVYYDRKTGRLGAEDEKQICMGKYRGTEDLVALDGGEIRMEYFLDHSMIEVYLNEQKSMSLRNYIRGTERTVRVSEGMERITKLEVWEMENAY</sequence>
<dbReference type="GO" id="GO:0005975">
    <property type="term" value="P:carbohydrate metabolic process"/>
    <property type="evidence" value="ECO:0007669"/>
    <property type="project" value="InterPro"/>
</dbReference>
<dbReference type="Gene3D" id="2.115.10.20">
    <property type="entry name" value="Glycosyl hydrolase domain, family 43"/>
    <property type="match status" value="1"/>
</dbReference>
<dbReference type="AlphaFoldDB" id="A0A1E3ASW6"/>
<dbReference type="InterPro" id="IPR051214">
    <property type="entry name" value="GH32_Enzymes"/>
</dbReference>
<evidence type="ECO:0000256" key="4">
    <source>
        <dbReference type="ARBA" id="ARBA00023295"/>
    </source>
</evidence>
<accession>A0A1E3ASW6</accession>
<dbReference type="PATRIC" id="fig|1432052.3.peg.2611"/>
<dbReference type="Pfam" id="PF08244">
    <property type="entry name" value="Glyco_hydro_32C"/>
    <property type="match status" value="1"/>
</dbReference>
<keyword evidence="3 5" id="KW-0378">Hydrolase</keyword>
<comment type="caution">
    <text evidence="8">The sequence shown here is derived from an EMBL/GenBank/DDBJ whole genome shotgun (WGS) entry which is preliminary data.</text>
</comment>
<comment type="similarity">
    <text evidence="1 5">Belongs to the glycosyl hydrolase 32 family.</text>
</comment>
<evidence type="ECO:0000256" key="2">
    <source>
        <dbReference type="ARBA" id="ARBA00012758"/>
    </source>
</evidence>
<dbReference type="Gene3D" id="2.60.120.560">
    <property type="entry name" value="Exo-inulinase, domain 1"/>
    <property type="match status" value="1"/>
</dbReference>
<dbReference type="SUPFAM" id="SSF49899">
    <property type="entry name" value="Concanavalin A-like lectins/glucanases"/>
    <property type="match status" value="2"/>
</dbReference>
<dbReference type="EC" id="3.2.1.26" evidence="2"/>
<dbReference type="SUPFAM" id="SSF75005">
    <property type="entry name" value="Arabinanase/levansucrase/invertase"/>
    <property type="match status" value="1"/>
</dbReference>
<dbReference type="CDD" id="cd08996">
    <property type="entry name" value="GH32_FFase"/>
    <property type="match status" value="1"/>
</dbReference>
<protein>
    <recommendedName>
        <fullName evidence="2">beta-fructofuranosidase</fullName>
        <ecNumber evidence="2">3.2.1.26</ecNumber>
    </recommendedName>
</protein>
<dbReference type="GO" id="GO:0004564">
    <property type="term" value="F:beta-fructofuranosidase activity"/>
    <property type="evidence" value="ECO:0007669"/>
    <property type="project" value="UniProtKB-EC"/>
</dbReference>
<proteinExistence type="inferred from homology"/>
<organism evidence="8 9">
    <name type="scientific">Eisenbergiella tayi</name>
    <dbReference type="NCBI Taxonomy" id="1432052"/>
    <lineage>
        <taxon>Bacteria</taxon>
        <taxon>Bacillati</taxon>
        <taxon>Bacillota</taxon>
        <taxon>Clostridia</taxon>
        <taxon>Lachnospirales</taxon>
        <taxon>Lachnospiraceae</taxon>
        <taxon>Eisenbergiella</taxon>
    </lineage>
</organism>
<dbReference type="Pfam" id="PF00251">
    <property type="entry name" value="Glyco_hydro_32N"/>
    <property type="match status" value="1"/>
</dbReference>
<keyword evidence="4 5" id="KW-0326">Glycosidase</keyword>
<dbReference type="Proteomes" id="UP000095003">
    <property type="component" value="Unassembled WGS sequence"/>
</dbReference>
<dbReference type="EMBL" id="MCGI01000002">
    <property type="protein sequence ID" value="ODM11752.1"/>
    <property type="molecule type" value="Genomic_DNA"/>
</dbReference>
<dbReference type="Gene3D" id="2.60.120.200">
    <property type="match status" value="1"/>
</dbReference>
<evidence type="ECO:0000259" key="6">
    <source>
        <dbReference type="Pfam" id="PF00251"/>
    </source>
</evidence>
<feature type="domain" description="Glycosyl hydrolase family 32 N-terminal" evidence="6">
    <location>
        <begin position="244"/>
        <end position="555"/>
    </location>
</feature>
<dbReference type="InterPro" id="IPR013320">
    <property type="entry name" value="ConA-like_dom_sf"/>
</dbReference>